<keyword evidence="2 4" id="KW-1133">Transmembrane helix</keyword>
<feature type="transmembrane region" description="Helical" evidence="4">
    <location>
        <begin position="180"/>
        <end position="198"/>
    </location>
</feature>
<dbReference type="Proteomes" id="UP000584824">
    <property type="component" value="Unassembled WGS sequence"/>
</dbReference>
<feature type="domain" description="Major facilitator superfamily (MFS) profile" evidence="5">
    <location>
        <begin position="219"/>
        <end position="434"/>
    </location>
</feature>
<evidence type="ECO:0000256" key="3">
    <source>
        <dbReference type="ARBA" id="ARBA00023136"/>
    </source>
</evidence>
<dbReference type="AlphaFoldDB" id="A0A7W6K042"/>
<dbReference type="GO" id="GO:0005886">
    <property type="term" value="C:plasma membrane"/>
    <property type="evidence" value="ECO:0007669"/>
    <property type="project" value="TreeGrafter"/>
</dbReference>
<feature type="transmembrane region" description="Helical" evidence="4">
    <location>
        <begin position="94"/>
        <end position="112"/>
    </location>
</feature>
<dbReference type="SUPFAM" id="SSF103473">
    <property type="entry name" value="MFS general substrate transporter"/>
    <property type="match status" value="1"/>
</dbReference>
<dbReference type="InterPro" id="IPR011701">
    <property type="entry name" value="MFS"/>
</dbReference>
<dbReference type="Pfam" id="PF07690">
    <property type="entry name" value="MFS_1"/>
    <property type="match status" value="2"/>
</dbReference>
<comment type="caution">
    <text evidence="6">The sequence shown here is derived from an EMBL/GenBank/DDBJ whole genome shotgun (WGS) entry which is preliminary data.</text>
</comment>
<evidence type="ECO:0000313" key="6">
    <source>
        <dbReference type="EMBL" id="MBB4102730.1"/>
    </source>
</evidence>
<dbReference type="GO" id="GO:0022857">
    <property type="term" value="F:transmembrane transporter activity"/>
    <property type="evidence" value="ECO:0007669"/>
    <property type="project" value="InterPro"/>
</dbReference>
<feature type="transmembrane region" description="Helical" evidence="4">
    <location>
        <begin position="153"/>
        <end position="174"/>
    </location>
</feature>
<evidence type="ECO:0000313" key="7">
    <source>
        <dbReference type="Proteomes" id="UP000584824"/>
    </source>
</evidence>
<accession>A0A7W6K042</accession>
<dbReference type="Gene3D" id="1.20.1250.20">
    <property type="entry name" value="MFS general substrate transporter like domains"/>
    <property type="match status" value="2"/>
</dbReference>
<protein>
    <submittedName>
        <fullName evidence="6">MFS family permease</fullName>
    </submittedName>
</protein>
<feature type="transmembrane region" description="Helical" evidence="4">
    <location>
        <begin position="219"/>
        <end position="237"/>
    </location>
</feature>
<dbReference type="InterPro" id="IPR036259">
    <property type="entry name" value="MFS_trans_sf"/>
</dbReference>
<feature type="transmembrane region" description="Helical" evidence="4">
    <location>
        <begin position="249"/>
        <end position="272"/>
    </location>
</feature>
<gene>
    <name evidence="6" type="ORF">GGQ66_001273</name>
</gene>
<dbReference type="PROSITE" id="PS50850">
    <property type="entry name" value="MFS"/>
    <property type="match status" value="1"/>
</dbReference>
<reference evidence="6 7" key="1">
    <citation type="submission" date="2020-08" db="EMBL/GenBank/DDBJ databases">
        <title>Genomic Encyclopedia of Type Strains, Phase IV (KMG-IV): sequencing the most valuable type-strain genomes for metagenomic binning, comparative biology and taxonomic classification.</title>
        <authorList>
            <person name="Goeker M."/>
        </authorList>
    </citation>
    <scope>NUCLEOTIDE SEQUENCE [LARGE SCALE GENOMIC DNA]</scope>
    <source>
        <strain evidence="6 7">DSM 26385</strain>
    </source>
</reference>
<keyword evidence="7" id="KW-1185">Reference proteome</keyword>
<keyword evidence="1 4" id="KW-0812">Transmembrane</keyword>
<evidence type="ECO:0000259" key="5">
    <source>
        <dbReference type="PROSITE" id="PS50850"/>
    </source>
</evidence>
<dbReference type="CDD" id="cd17477">
    <property type="entry name" value="MFS_YcaD_like"/>
    <property type="match status" value="1"/>
</dbReference>
<organism evidence="6 7">
    <name type="scientific">Allorhizobium borbori</name>
    <dbReference type="NCBI Taxonomy" id="485907"/>
    <lineage>
        <taxon>Bacteria</taxon>
        <taxon>Pseudomonadati</taxon>
        <taxon>Pseudomonadota</taxon>
        <taxon>Alphaproteobacteria</taxon>
        <taxon>Hyphomicrobiales</taxon>
        <taxon>Rhizobiaceae</taxon>
        <taxon>Rhizobium/Agrobacterium group</taxon>
        <taxon>Allorhizobium</taxon>
    </lineage>
</organism>
<feature type="transmembrane region" description="Helical" evidence="4">
    <location>
        <begin position="309"/>
        <end position="331"/>
    </location>
</feature>
<evidence type="ECO:0000256" key="1">
    <source>
        <dbReference type="ARBA" id="ARBA00022692"/>
    </source>
</evidence>
<dbReference type="PANTHER" id="PTHR23521:SF3">
    <property type="entry name" value="MFS TRANSPORTER"/>
    <property type="match status" value="1"/>
</dbReference>
<name>A0A7W6K042_9HYPH</name>
<feature type="transmembrane region" description="Helical" evidence="4">
    <location>
        <begin position="376"/>
        <end position="392"/>
    </location>
</feature>
<feature type="transmembrane region" description="Helical" evidence="4">
    <location>
        <begin position="118"/>
        <end position="141"/>
    </location>
</feature>
<dbReference type="InterPro" id="IPR047200">
    <property type="entry name" value="MFS_YcaD-like"/>
</dbReference>
<feature type="transmembrane region" description="Helical" evidence="4">
    <location>
        <begin position="284"/>
        <end position="303"/>
    </location>
</feature>
<proteinExistence type="predicted"/>
<feature type="transmembrane region" description="Helical" evidence="4">
    <location>
        <begin position="28"/>
        <end position="50"/>
    </location>
</feature>
<dbReference type="InterPro" id="IPR020846">
    <property type="entry name" value="MFS_dom"/>
</dbReference>
<feature type="transmembrane region" description="Helical" evidence="4">
    <location>
        <begin position="343"/>
        <end position="364"/>
    </location>
</feature>
<keyword evidence="3 4" id="KW-0472">Membrane</keyword>
<dbReference type="PANTHER" id="PTHR23521">
    <property type="entry name" value="TRANSPORTER MFS SUPERFAMILY"/>
    <property type="match status" value="1"/>
</dbReference>
<dbReference type="EMBL" id="JACIDU010000004">
    <property type="protein sequence ID" value="MBB4102730.1"/>
    <property type="molecule type" value="Genomic_DNA"/>
</dbReference>
<sequence length="434" mass="46143">MAIKSVQTISQPDSTRIESPGMSSIRPLIPLLATAGILIGGNGLQGTYIALRGGAEGFSPSVIGAIGAGYSIGFAIGCIYVARILRAIGHIRTFAAMAAITAAASLAMSLVIEPPFWFAMRFVIGICVASLFAAIESWINSMVTNSNRARTLSVYRLVDLFSVTAVQYLVPAVGVEGPTIFSLICIAITLSIVPIALADRSAPSVPEAIHFELKTVWNISPLAVVGVICVGLSMASFRNLGPIYATEIGMSVTGIANFMSAGIVGGVVLQYPLGLYSDRLDRRLVILATTMGAAATSLFLAFFAGTDTWLNIVGVFLFGAFALPLYSLCSAHGNDFAREGQHALVSAGLLFYWSMGATAGPLLASMLLDIFGPRSFFIYTAIIQIGFTAYTVRRMMARPGVPAGERRQRFRALLRTSAWFSRLAAPAEDDKESR</sequence>
<evidence type="ECO:0000256" key="4">
    <source>
        <dbReference type="SAM" id="Phobius"/>
    </source>
</evidence>
<feature type="transmembrane region" description="Helical" evidence="4">
    <location>
        <begin position="62"/>
        <end position="82"/>
    </location>
</feature>
<evidence type="ECO:0000256" key="2">
    <source>
        <dbReference type="ARBA" id="ARBA00022989"/>
    </source>
</evidence>